<protein>
    <recommendedName>
        <fullName evidence="13">Receptor-like serine/threonine-protein kinase</fullName>
        <ecNumber evidence="13">2.7.11.1</ecNumber>
    </recommendedName>
</protein>
<organism evidence="18">
    <name type="scientific">Salix viminalis</name>
    <name type="common">Common osier</name>
    <name type="synonym">Basket willow</name>
    <dbReference type="NCBI Taxonomy" id="40686"/>
    <lineage>
        <taxon>Eukaryota</taxon>
        <taxon>Viridiplantae</taxon>
        <taxon>Streptophyta</taxon>
        <taxon>Embryophyta</taxon>
        <taxon>Tracheophyta</taxon>
        <taxon>Spermatophyta</taxon>
        <taxon>Magnoliopsida</taxon>
        <taxon>eudicotyledons</taxon>
        <taxon>Gunneridae</taxon>
        <taxon>Pentapetalae</taxon>
        <taxon>rosids</taxon>
        <taxon>fabids</taxon>
        <taxon>Malpighiales</taxon>
        <taxon>Salicaceae</taxon>
        <taxon>Saliceae</taxon>
        <taxon>Salix</taxon>
    </lineage>
</organism>
<evidence type="ECO:0000256" key="13">
    <source>
        <dbReference type="PIRNR" id="PIRNR000641"/>
    </source>
</evidence>
<dbReference type="InterPro" id="IPR001480">
    <property type="entry name" value="Bulb-type_lectin_dom"/>
</dbReference>
<evidence type="ECO:0000259" key="17">
    <source>
        <dbReference type="PROSITE" id="PS50948"/>
    </source>
</evidence>
<gene>
    <name evidence="18" type="ORF">SVIM_LOCUS433484</name>
</gene>
<dbReference type="Pfam" id="PF00954">
    <property type="entry name" value="S_locus_glycop"/>
    <property type="match status" value="1"/>
</dbReference>
<keyword evidence="1 13" id="KW-0723">Serine/threonine-protein kinase</keyword>
<dbReference type="PIRSF" id="PIRSF000641">
    <property type="entry name" value="SRK"/>
    <property type="match status" value="1"/>
</dbReference>
<keyword evidence="10" id="KW-0325">Glycoprotein</keyword>
<dbReference type="SUPFAM" id="SSF56112">
    <property type="entry name" value="Protein kinase-like (PK-like)"/>
    <property type="match status" value="1"/>
</dbReference>
<dbReference type="Pfam" id="PF01453">
    <property type="entry name" value="B_lectin"/>
    <property type="match status" value="1"/>
</dbReference>
<dbReference type="PROSITE" id="PS00108">
    <property type="entry name" value="PROTEIN_KINASE_ST"/>
    <property type="match status" value="1"/>
</dbReference>
<dbReference type="SMART" id="SM00473">
    <property type="entry name" value="PAN_AP"/>
    <property type="match status" value="1"/>
</dbReference>
<feature type="domain" description="Bulb-type lectin" evidence="16">
    <location>
        <begin position="23"/>
        <end position="143"/>
    </location>
</feature>
<dbReference type="AlphaFoldDB" id="A0A6N2MX42"/>
<dbReference type="Gene3D" id="3.50.4.10">
    <property type="entry name" value="Hepatocyte Growth Factor"/>
    <property type="match status" value="1"/>
</dbReference>
<dbReference type="InterPro" id="IPR011009">
    <property type="entry name" value="Kinase-like_dom_sf"/>
</dbReference>
<name>A0A6N2MX42_SALVM</name>
<dbReference type="PANTHER" id="PTHR32444">
    <property type="entry name" value="BULB-TYPE LECTIN DOMAIN-CONTAINING PROTEIN"/>
    <property type="match status" value="1"/>
</dbReference>
<dbReference type="FunFam" id="3.30.200.20:FF:000924">
    <property type="entry name" value="Uncharacterized protein"/>
    <property type="match status" value="1"/>
</dbReference>
<dbReference type="Pfam" id="PF08276">
    <property type="entry name" value="PAN_2"/>
    <property type="match status" value="1"/>
</dbReference>
<evidence type="ECO:0000256" key="3">
    <source>
        <dbReference type="ARBA" id="ARBA00022679"/>
    </source>
</evidence>
<dbReference type="Gene3D" id="3.30.200.20">
    <property type="entry name" value="Phosphorylase Kinase, domain 1"/>
    <property type="match status" value="1"/>
</dbReference>
<feature type="signal peptide" evidence="14">
    <location>
        <begin position="1"/>
        <end position="20"/>
    </location>
</feature>
<evidence type="ECO:0000256" key="9">
    <source>
        <dbReference type="ARBA" id="ARBA00023170"/>
    </source>
</evidence>
<keyword evidence="4 14" id="KW-0732">Signal</keyword>
<keyword evidence="2" id="KW-0597">Phosphoprotein</keyword>
<dbReference type="FunFam" id="1.10.510.10:FF:000060">
    <property type="entry name" value="G-type lectin S-receptor-like serine/threonine-protein kinase"/>
    <property type="match status" value="1"/>
</dbReference>
<evidence type="ECO:0000256" key="14">
    <source>
        <dbReference type="SAM" id="SignalP"/>
    </source>
</evidence>
<dbReference type="GO" id="GO:0048544">
    <property type="term" value="P:recognition of pollen"/>
    <property type="evidence" value="ECO:0007669"/>
    <property type="project" value="InterPro"/>
</dbReference>
<keyword evidence="6 13" id="KW-0418">Kinase</keyword>
<dbReference type="PROSITE" id="PS50927">
    <property type="entry name" value="BULB_LECTIN"/>
    <property type="match status" value="1"/>
</dbReference>
<dbReference type="CDD" id="cd01098">
    <property type="entry name" value="PAN_AP_plant"/>
    <property type="match status" value="1"/>
</dbReference>
<keyword evidence="3 13" id="KW-0808">Transferase</keyword>
<evidence type="ECO:0000256" key="1">
    <source>
        <dbReference type="ARBA" id="ARBA00022527"/>
    </source>
</evidence>
<dbReference type="InterPro" id="IPR001245">
    <property type="entry name" value="Ser-Thr/Tyr_kinase_cat_dom"/>
</dbReference>
<dbReference type="InterPro" id="IPR000719">
    <property type="entry name" value="Prot_kinase_dom"/>
</dbReference>
<proteinExistence type="inferred from homology"/>
<dbReference type="Pfam" id="PF07714">
    <property type="entry name" value="PK_Tyr_Ser-Thr"/>
    <property type="match status" value="1"/>
</dbReference>
<dbReference type="EMBL" id="CAADRP010002018">
    <property type="protein sequence ID" value="VFU59070.1"/>
    <property type="molecule type" value="Genomic_DNA"/>
</dbReference>
<dbReference type="PANTHER" id="PTHR32444:SF183">
    <property type="entry name" value="APPLE DOMAIN-CONTAINING PROTEIN"/>
    <property type="match status" value="1"/>
</dbReference>
<evidence type="ECO:0000256" key="5">
    <source>
        <dbReference type="ARBA" id="ARBA00022741"/>
    </source>
</evidence>
<dbReference type="FunFam" id="2.90.10.10:FF:000004">
    <property type="entry name" value="G-type lectin S-receptor-like serine/threonine-protein kinase"/>
    <property type="match status" value="1"/>
</dbReference>
<feature type="domain" description="Protein kinase" evidence="15">
    <location>
        <begin position="397"/>
        <end position="709"/>
    </location>
</feature>
<dbReference type="InterPro" id="IPR003609">
    <property type="entry name" value="Pan_app"/>
</dbReference>
<dbReference type="Gene3D" id="2.90.10.10">
    <property type="entry name" value="Bulb-type lectin domain"/>
    <property type="match status" value="1"/>
</dbReference>
<dbReference type="InterPro" id="IPR000858">
    <property type="entry name" value="S_locus_glycoprot_dom"/>
</dbReference>
<dbReference type="Gene3D" id="1.10.510.10">
    <property type="entry name" value="Transferase(Phosphotransferase) domain 1"/>
    <property type="match status" value="1"/>
</dbReference>
<dbReference type="EC" id="2.7.11.1" evidence="13"/>
<dbReference type="PROSITE" id="PS50948">
    <property type="entry name" value="PAN"/>
    <property type="match status" value="1"/>
</dbReference>
<dbReference type="SMART" id="SM00220">
    <property type="entry name" value="S_TKc"/>
    <property type="match status" value="1"/>
</dbReference>
<comment type="similarity">
    <text evidence="13">Belongs to the protein kinase superfamily. Ser/Thr protein kinase family.</text>
</comment>
<dbReference type="InterPro" id="IPR036426">
    <property type="entry name" value="Bulb-type_lectin_dom_sf"/>
</dbReference>
<keyword evidence="9" id="KW-0675">Receptor</keyword>
<dbReference type="GO" id="GO:0005524">
    <property type="term" value="F:ATP binding"/>
    <property type="evidence" value="ECO:0007669"/>
    <property type="project" value="UniProtKB-KW"/>
</dbReference>
<reference evidence="18" key="1">
    <citation type="submission" date="2019-03" db="EMBL/GenBank/DDBJ databases">
        <authorList>
            <person name="Mank J."/>
            <person name="Almeida P."/>
        </authorList>
    </citation>
    <scope>NUCLEOTIDE SEQUENCE</scope>
    <source>
        <strain evidence="18">78183</strain>
    </source>
</reference>
<evidence type="ECO:0000259" key="15">
    <source>
        <dbReference type="PROSITE" id="PS50011"/>
    </source>
</evidence>
<dbReference type="PROSITE" id="PS50011">
    <property type="entry name" value="PROTEIN_KINASE_DOM"/>
    <property type="match status" value="1"/>
</dbReference>
<keyword evidence="7 13" id="KW-0067">ATP-binding</keyword>
<evidence type="ECO:0000313" key="18">
    <source>
        <dbReference type="EMBL" id="VFU59070.1"/>
    </source>
</evidence>
<dbReference type="InterPro" id="IPR008271">
    <property type="entry name" value="Ser/Thr_kinase_AS"/>
</dbReference>
<comment type="catalytic activity">
    <reaction evidence="12 13">
        <text>L-seryl-[protein] + ATP = O-phospho-L-seryl-[protein] + ADP + H(+)</text>
        <dbReference type="Rhea" id="RHEA:17989"/>
        <dbReference type="Rhea" id="RHEA-COMP:9863"/>
        <dbReference type="Rhea" id="RHEA-COMP:11604"/>
        <dbReference type="ChEBI" id="CHEBI:15378"/>
        <dbReference type="ChEBI" id="CHEBI:29999"/>
        <dbReference type="ChEBI" id="CHEBI:30616"/>
        <dbReference type="ChEBI" id="CHEBI:83421"/>
        <dbReference type="ChEBI" id="CHEBI:456216"/>
        <dbReference type="EC" id="2.7.11.1"/>
    </reaction>
</comment>
<dbReference type="SMART" id="SM00108">
    <property type="entry name" value="B_lectin"/>
    <property type="match status" value="1"/>
</dbReference>
<comment type="catalytic activity">
    <reaction evidence="11 13">
        <text>L-threonyl-[protein] + ATP = O-phospho-L-threonyl-[protein] + ADP + H(+)</text>
        <dbReference type="Rhea" id="RHEA:46608"/>
        <dbReference type="Rhea" id="RHEA-COMP:11060"/>
        <dbReference type="Rhea" id="RHEA-COMP:11605"/>
        <dbReference type="ChEBI" id="CHEBI:15378"/>
        <dbReference type="ChEBI" id="CHEBI:30013"/>
        <dbReference type="ChEBI" id="CHEBI:30616"/>
        <dbReference type="ChEBI" id="CHEBI:61977"/>
        <dbReference type="ChEBI" id="CHEBI:456216"/>
        <dbReference type="EC" id="2.7.11.1"/>
    </reaction>
</comment>
<keyword evidence="5 13" id="KW-0547">Nucleotide-binding</keyword>
<evidence type="ECO:0000256" key="4">
    <source>
        <dbReference type="ARBA" id="ARBA00022729"/>
    </source>
</evidence>
<feature type="chain" id="PRO_5027012070" description="Receptor-like serine/threonine-protein kinase" evidence="14">
    <location>
        <begin position="21"/>
        <end position="741"/>
    </location>
</feature>
<evidence type="ECO:0000256" key="8">
    <source>
        <dbReference type="ARBA" id="ARBA00023157"/>
    </source>
</evidence>
<dbReference type="InterPro" id="IPR024171">
    <property type="entry name" value="SRK-like_kinase"/>
</dbReference>
<feature type="domain" description="Apple" evidence="17">
    <location>
        <begin position="333"/>
        <end position="414"/>
    </location>
</feature>
<evidence type="ECO:0000256" key="6">
    <source>
        <dbReference type="ARBA" id="ARBA00022777"/>
    </source>
</evidence>
<accession>A0A6N2MX42</accession>
<dbReference type="CDD" id="cd00028">
    <property type="entry name" value="B_lectin"/>
    <property type="match status" value="1"/>
</dbReference>
<evidence type="ECO:0000256" key="10">
    <source>
        <dbReference type="ARBA" id="ARBA00023180"/>
    </source>
</evidence>
<sequence>MGRFFVILVCCFLLFTLTNSSTPAMINPSQSIRDGETLLSDGGSFELGFFNPGNSTNRYLGLWHTKSPKTVLWVANRDTPFSDRLGVLTITREGVLVLLRSPNDTVWSSNPSRTAENPVAEVLDYGNLVVREENDSNPENFLWQSFDHPCDTLMLGMKLGSNFVTKTDQFLSSWRSAEDPAPGEYSFLIDTHGYPQLLLKRGNKTLFRGGSWNGINFVSDPRPLPISNEFVFNSKEVYFKFEIQSSFRVRQTLSPSGLLQSYIWSDRTNDWVITDAGQPDQCDDYAICGPNTRCEINRSPICVCLDGFVPKSPADLNFSDWSGGCIRRTPLECSDKVGFLKYTGMKLPDTSSSWYDKSISIKECKGLCSKNCSCNAYANLDIRDGGSGCLIWFGELIDIRKSTGDGQDLYVRMNATELAMLKRKRTFSKKKLAGIVSSAIGILIGGQQIAVKRLSKSSGQGLDEFKNEVMLIAKLQHRNLVKLLGCCVHEDERMLIYEYMPNKSLDFFIFDQTRRKLLDWSKRINIIGGIARGLLYLHQDSRLRIIHRDIKPSNILVDEELNPKISDFGLARMFGGDQTEAKTNRVVGTYGYMSPEYASNGHFSVKSDAFSFGVLVLEIVSGKKNRGFHHLDPNLNLLGHAWMLWIKGTPFELIDECLAESSNSSDIIRCIHVALLCVQQRPEDRPNMSAVVLILGSENPLPQPKQPGFFMGENPHEQRTSSNKHVTYSGGEVSLMSLEAR</sequence>
<dbReference type="FunFam" id="3.50.4.10:FF:000002">
    <property type="entry name" value="G-type lectin S-receptor-like serine/threonine-protein kinase"/>
    <property type="match status" value="1"/>
</dbReference>
<evidence type="ECO:0000256" key="12">
    <source>
        <dbReference type="ARBA" id="ARBA00048679"/>
    </source>
</evidence>
<dbReference type="GO" id="GO:0004674">
    <property type="term" value="F:protein serine/threonine kinase activity"/>
    <property type="evidence" value="ECO:0007669"/>
    <property type="project" value="UniProtKB-KW"/>
</dbReference>
<evidence type="ECO:0000256" key="11">
    <source>
        <dbReference type="ARBA" id="ARBA00047899"/>
    </source>
</evidence>
<evidence type="ECO:0000259" key="16">
    <source>
        <dbReference type="PROSITE" id="PS50927"/>
    </source>
</evidence>
<evidence type="ECO:0000256" key="7">
    <source>
        <dbReference type="ARBA" id="ARBA00022840"/>
    </source>
</evidence>
<evidence type="ECO:0000256" key="2">
    <source>
        <dbReference type="ARBA" id="ARBA00022553"/>
    </source>
</evidence>
<dbReference type="SUPFAM" id="SSF51110">
    <property type="entry name" value="alpha-D-mannose-specific plant lectins"/>
    <property type="match status" value="1"/>
</dbReference>
<keyword evidence="8" id="KW-1015">Disulfide bond</keyword>